<dbReference type="AlphaFoldDB" id="A0A6J4LW04"/>
<organism evidence="3">
    <name type="scientific">uncultured Gemmatimonadaceae bacterium</name>
    <dbReference type="NCBI Taxonomy" id="246130"/>
    <lineage>
        <taxon>Bacteria</taxon>
        <taxon>Pseudomonadati</taxon>
        <taxon>Gemmatimonadota</taxon>
        <taxon>Gemmatimonadia</taxon>
        <taxon>Gemmatimonadales</taxon>
        <taxon>Gemmatimonadaceae</taxon>
        <taxon>environmental samples</taxon>
    </lineage>
</organism>
<dbReference type="SUPFAM" id="SSF56281">
    <property type="entry name" value="Metallo-hydrolase/oxidoreductase"/>
    <property type="match status" value="1"/>
</dbReference>
<proteinExistence type="predicted"/>
<feature type="compositionally biased region" description="Low complexity" evidence="1">
    <location>
        <begin position="306"/>
        <end position="334"/>
    </location>
</feature>
<dbReference type="Pfam" id="PF12706">
    <property type="entry name" value="Lactamase_B_2"/>
    <property type="match status" value="1"/>
</dbReference>
<dbReference type="PANTHER" id="PTHR47619:SF1">
    <property type="entry name" value="EXODEOXYRIBONUCLEASE WALJ"/>
    <property type="match status" value="1"/>
</dbReference>
<feature type="domain" description="Metallo-beta-lactamase" evidence="2">
    <location>
        <begin position="11"/>
        <end position="165"/>
    </location>
</feature>
<dbReference type="Gene3D" id="3.60.15.10">
    <property type="entry name" value="Ribonuclease Z/Hydroxyacylglutathione hydrolase-like"/>
    <property type="match status" value="1"/>
</dbReference>
<dbReference type="InterPro" id="IPR001279">
    <property type="entry name" value="Metallo-B-lactamas"/>
</dbReference>
<evidence type="ECO:0000256" key="1">
    <source>
        <dbReference type="SAM" id="MobiDB-lite"/>
    </source>
</evidence>
<reference evidence="3" key="1">
    <citation type="submission" date="2020-02" db="EMBL/GenBank/DDBJ databases">
        <authorList>
            <person name="Meier V. D."/>
        </authorList>
    </citation>
    <scope>NUCLEOTIDE SEQUENCE</scope>
    <source>
        <strain evidence="3">AVDCRST_MAG40</strain>
    </source>
</reference>
<feature type="region of interest" description="Disordered" evidence="1">
    <location>
        <begin position="244"/>
        <end position="263"/>
    </location>
</feature>
<evidence type="ECO:0000259" key="2">
    <source>
        <dbReference type="SMART" id="SM00849"/>
    </source>
</evidence>
<evidence type="ECO:0000313" key="3">
    <source>
        <dbReference type="EMBL" id="CAA9339637.1"/>
    </source>
</evidence>
<feature type="non-terminal residue" evidence="3">
    <location>
        <position position="334"/>
    </location>
</feature>
<accession>A0A6J4LW04</accession>
<gene>
    <name evidence="3" type="ORF">AVDCRST_MAG40-2338</name>
</gene>
<dbReference type="EMBL" id="CADCTX010000677">
    <property type="protein sequence ID" value="CAA9339637.1"/>
    <property type="molecule type" value="Genomic_DNA"/>
</dbReference>
<dbReference type="InterPro" id="IPR052533">
    <property type="entry name" value="WalJ/YycJ-like"/>
</dbReference>
<feature type="region of interest" description="Disordered" evidence="1">
    <location>
        <begin position="277"/>
        <end position="334"/>
    </location>
</feature>
<name>A0A6J4LW04_9BACT</name>
<sequence length="334" mass="34438">MRLWVLGSGSRGNAVLLESGETRLLVDAGFGVRELALRLTAVGVAPESIQACVVTHEHADHVKGAAAASARWGWALYATAGTAANCPALGEADARTVDAGASFAIGEFDLRTVPTPHDAAEPVAVVVTARRTGAQAAVCYDLGHATDAVRQAVRGVDVLVVESNHDEAMLRGGPYPPSVCARIAGRDGHLSNRAAGALTRQVAHRGLGHVVLAHLSEQCNDAALAVAEMTEALARTTFRGAVHAASQQRPVGPFAPGAGRQRAPAAVQLAVGLERRERGAAPGVSRPCESGWGSRSAESRPRRGPPGRAGAAPVSPRAPGSRRSPSRPGTGRRP</sequence>
<dbReference type="PANTHER" id="PTHR47619">
    <property type="entry name" value="METALLO-HYDROLASE YYCJ-RELATED"/>
    <property type="match status" value="1"/>
</dbReference>
<dbReference type="SMART" id="SM00849">
    <property type="entry name" value="Lactamase_B"/>
    <property type="match status" value="1"/>
</dbReference>
<dbReference type="InterPro" id="IPR036866">
    <property type="entry name" value="RibonucZ/Hydroxyglut_hydro"/>
</dbReference>
<protein>
    <recommendedName>
        <fullName evidence="2">Metallo-beta-lactamase domain-containing protein</fullName>
    </recommendedName>
</protein>